<proteinExistence type="predicted"/>
<name>A0A9P8P1X5_9ASCO</name>
<protein>
    <submittedName>
        <fullName evidence="1">Uncharacterized protein</fullName>
    </submittedName>
</protein>
<evidence type="ECO:0000313" key="2">
    <source>
        <dbReference type="Proteomes" id="UP000769157"/>
    </source>
</evidence>
<gene>
    <name evidence="1" type="ORF">OGAPHI_004747</name>
</gene>
<reference evidence="1" key="2">
    <citation type="submission" date="2021-01" db="EMBL/GenBank/DDBJ databases">
        <authorList>
            <person name="Schikora-Tamarit M.A."/>
        </authorList>
    </citation>
    <scope>NUCLEOTIDE SEQUENCE</scope>
    <source>
        <strain evidence="1">CBS6075</strain>
    </source>
</reference>
<comment type="caution">
    <text evidence="1">The sequence shown here is derived from an EMBL/GenBank/DDBJ whole genome shotgun (WGS) entry which is preliminary data.</text>
</comment>
<organism evidence="1 2">
    <name type="scientific">Ogataea philodendri</name>
    <dbReference type="NCBI Taxonomy" id="1378263"/>
    <lineage>
        <taxon>Eukaryota</taxon>
        <taxon>Fungi</taxon>
        <taxon>Dikarya</taxon>
        <taxon>Ascomycota</taxon>
        <taxon>Saccharomycotina</taxon>
        <taxon>Pichiomycetes</taxon>
        <taxon>Pichiales</taxon>
        <taxon>Pichiaceae</taxon>
        <taxon>Ogataea</taxon>
    </lineage>
</organism>
<keyword evidence="2" id="KW-1185">Reference proteome</keyword>
<dbReference type="EMBL" id="JAEUBE010000352">
    <property type="protein sequence ID" value="KAH3664033.1"/>
    <property type="molecule type" value="Genomic_DNA"/>
</dbReference>
<evidence type="ECO:0000313" key="1">
    <source>
        <dbReference type="EMBL" id="KAH3664033.1"/>
    </source>
</evidence>
<accession>A0A9P8P1X5</accession>
<dbReference type="Proteomes" id="UP000769157">
    <property type="component" value="Unassembled WGS sequence"/>
</dbReference>
<sequence length="223" mass="24299">MGKEVLLPDSGSGFSSSSKLRDVLIDSDSLASEVRVSSLSVIGTFDESGLLLVLMISDSCDMADEPRWLGIMSESASTLCFVSDSVVPDSIDSAIELRVPLCAPRGKPGDSDSRYEGSVWLEDEFDDESDSDGVIRPLSDCTYSDCFGFGEARPVSLNTSEIFLRIRLPIPTTASSTSLVLTAIFISLFQLDTYFLVCARDRPSRKNGCSLIWAISIRWSGFF</sequence>
<reference evidence="1" key="1">
    <citation type="journal article" date="2021" name="Open Biol.">
        <title>Shared evolutionary footprints suggest mitochondrial oxidative damage underlies multiple complex I losses in fungi.</title>
        <authorList>
            <person name="Schikora-Tamarit M.A."/>
            <person name="Marcet-Houben M."/>
            <person name="Nosek J."/>
            <person name="Gabaldon T."/>
        </authorList>
    </citation>
    <scope>NUCLEOTIDE SEQUENCE</scope>
    <source>
        <strain evidence="1">CBS6075</strain>
    </source>
</reference>
<dbReference type="GeneID" id="70236712"/>
<dbReference type="RefSeq" id="XP_046060313.1">
    <property type="nucleotide sequence ID" value="XM_046205858.1"/>
</dbReference>
<dbReference type="AlphaFoldDB" id="A0A9P8P1X5"/>